<evidence type="ECO:0000259" key="10">
    <source>
        <dbReference type="Pfam" id="PF03553"/>
    </source>
</evidence>
<evidence type="ECO:0000256" key="5">
    <source>
        <dbReference type="ARBA" id="ARBA00022692"/>
    </source>
</evidence>
<keyword evidence="7 9" id="KW-0472">Membrane</keyword>
<evidence type="ECO:0000256" key="1">
    <source>
        <dbReference type="ARBA" id="ARBA00004651"/>
    </source>
</evidence>
<evidence type="ECO:0000313" key="11">
    <source>
        <dbReference type="EMBL" id="SKC79139.1"/>
    </source>
</evidence>
<dbReference type="RefSeq" id="WP_079493029.1">
    <property type="nucleotide sequence ID" value="NZ_FUZT01000008.1"/>
</dbReference>
<proteinExistence type="inferred from homology"/>
<feature type="transmembrane region" description="Helical" evidence="9">
    <location>
        <begin position="147"/>
        <end position="170"/>
    </location>
</feature>
<feature type="transmembrane region" description="Helical" evidence="9">
    <location>
        <begin position="15"/>
        <end position="35"/>
    </location>
</feature>
<dbReference type="InterPro" id="IPR004770">
    <property type="entry name" value="Na/H_antiport_NhaC"/>
</dbReference>
<feature type="transmembrane region" description="Helical" evidence="9">
    <location>
        <begin position="335"/>
        <end position="359"/>
    </location>
</feature>
<organism evidence="11 12">
    <name type="scientific">Maledivibacter halophilus</name>
    <dbReference type="NCBI Taxonomy" id="36842"/>
    <lineage>
        <taxon>Bacteria</taxon>
        <taxon>Bacillati</taxon>
        <taxon>Bacillota</taxon>
        <taxon>Clostridia</taxon>
        <taxon>Peptostreptococcales</taxon>
        <taxon>Caminicellaceae</taxon>
        <taxon>Maledivibacter</taxon>
    </lineage>
</organism>
<dbReference type="EMBL" id="FUZT01000008">
    <property type="protein sequence ID" value="SKC79139.1"/>
    <property type="molecule type" value="Genomic_DNA"/>
</dbReference>
<feature type="transmembrane region" description="Helical" evidence="9">
    <location>
        <begin position="47"/>
        <end position="67"/>
    </location>
</feature>
<name>A0A1T5LU58_9FIRM</name>
<dbReference type="PANTHER" id="PTHR33451">
    <property type="entry name" value="MALATE-2H(+)/NA(+)-LACTATE ANTIPORTER"/>
    <property type="match status" value="1"/>
</dbReference>
<keyword evidence="12" id="KW-1185">Reference proteome</keyword>
<accession>A0A1T5LU58</accession>
<keyword evidence="2" id="KW-0813">Transport</keyword>
<dbReference type="InterPro" id="IPR052180">
    <property type="entry name" value="NhaC_Na-H+_Antiporter"/>
</dbReference>
<keyword evidence="5 9" id="KW-0812">Transmembrane</keyword>
<dbReference type="PANTHER" id="PTHR33451:SF3">
    <property type="entry name" value="MALATE-2H(+)_NA(+)-LACTATE ANTIPORTER"/>
    <property type="match status" value="1"/>
</dbReference>
<dbReference type="Proteomes" id="UP000190285">
    <property type="component" value="Unassembled WGS sequence"/>
</dbReference>
<keyword evidence="4" id="KW-1003">Cell membrane</keyword>
<feature type="transmembrane region" description="Helical" evidence="9">
    <location>
        <begin position="205"/>
        <end position="226"/>
    </location>
</feature>
<evidence type="ECO:0000256" key="6">
    <source>
        <dbReference type="ARBA" id="ARBA00022989"/>
    </source>
</evidence>
<sequence length="489" mass="53257">MSRENNVKPKKEIKFIHAVIPVLTLFTIIIYGMVIRPQVFNQPSLPLELVFIFSSIVTIVELFYLGFGWDEIQKSIIKKTGEALPAFYLLFSIGLIIGSWVISGTIPMFVYYGIKLINPSFLYAVAFILAAIFSLLTGTSWGSAGTIGIVLMGVGQAVDANLAVLAAAVIGGSYFGDKMSPLSDTTNMAALGAGTNLYDHIQSMIYTTGPSFIIASVLYIIMGKVYPAASADASHLVQPTLDALRSSFNFNILLLLPPVIVLLGAMKKKPSLPTLIASVIVASVISVTLQDFTLTDLFQTLYKGFNAEMITGVNTIPDNVVAILNRGGVYSLSEAVVITFMVFIYIGSIEMIGAMQVVVNRLFRFVRTRRATILASLISSSLVNGTTSNQYATSFIVGDAFKYKYDKLGIPRKVLSRSIEDYGTFIEPMLPWTTTGIYMVATLGVAYGEYLPFMFLQITNFIIAPLLAITGIGCFYDKSRLSENQELGG</sequence>
<evidence type="ECO:0000256" key="8">
    <source>
        <dbReference type="ARBA" id="ARBA00038435"/>
    </source>
</evidence>
<comment type="subcellular location">
    <subcellularLocation>
        <location evidence="1">Cell membrane</location>
        <topology evidence="1">Multi-pass membrane protein</topology>
    </subcellularLocation>
</comment>
<evidence type="ECO:0000256" key="9">
    <source>
        <dbReference type="SAM" id="Phobius"/>
    </source>
</evidence>
<comment type="similarity">
    <text evidence="8">Belongs to the NhaC Na(+)/H(+) (TC 2.A.35) antiporter family.</text>
</comment>
<feature type="domain" description="Na+/H+ antiporter NhaC-like C-terminal" evidence="10">
    <location>
        <begin position="173"/>
        <end position="472"/>
    </location>
</feature>
<dbReference type="OrthoDB" id="9762978at2"/>
<dbReference type="AlphaFoldDB" id="A0A1T5LU58"/>
<evidence type="ECO:0000256" key="3">
    <source>
        <dbReference type="ARBA" id="ARBA00022449"/>
    </source>
</evidence>
<evidence type="ECO:0000256" key="7">
    <source>
        <dbReference type="ARBA" id="ARBA00023136"/>
    </source>
</evidence>
<feature type="transmembrane region" description="Helical" evidence="9">
    <location>
        <begin position="429"/>
        <end position="448"/>
    </location>
</feature>
<gene>
    <name evidence="11" type="ORF">SAMN02194393_03259</name>
</gene>
<protein>
    <submittedName>
        <fullName evidence="11">Transporter, NhaC family</fullName>
    </submittedName>
</protein>
<dbReference type="GO" id="GO:0005886">
    <property type="term" value="C:plasma membrane"/>
    <property type="evidence" value="ECO:0007669"/>
    <property type="project" value="UniProtKB-SubCell"/>
</dbReference>
<dbReference type="InterPro" id="IPR018461">
    <property type="entry name" value="Na/H_Antiport_NhaC-like_C"/>
</dbReference>
<evidence type="ECO:0000256" key="4">
    <source>
        <dbReference type="ARBA" id="ARBA00022475"/>
    </source>
</evidence>
<reference evidence="11 12" key="1">
    <citation type="submission" date="2017-02" db="EMBL/GenBank/DDBJ databases">
        <authorList>
            <person name="Peterson S.W."/>
        </authorList>
    </citation>
    <scope>NUCLEOTIDE SEQUENCE [LARGE SCALE GENOMIC DNA]</scope>
    <source>
        <strain evidence="11 12">M1</strain>
    </source>
</reference>
<evidence type="ECO:0000256" key="2">
    <source>
        <dbReference type="ARBA" id="ARBA00022448"/>
    </source>
</evidence>
<feature type="transmembrane region" description="Helical" evidence="9">
    <location>
        <begin position="246"/>
        <end position="265"/>
    </location>
</feature>
<dbReference type="NCBIfam" id="TIGR00931">
    <property type="entry name" value="antiport_nhaC"/>
    <property type="match status" value="1"/>
</dbReference>
<dbReference type="Pfam" id="PF03553">
    <property type="entry name" value="Na_H_antiporter"/>
    <property type="match status" value="1"/>
</dbReference>
<feature type="transmembrane region" description="Helical" evidence="9">
    <location>
        <begin position="87"/>
        <end position="114"/>
    </location>
</feature>
<feature type="transmembrane region" description="Helical" evidence="9">
    <location>
        <begin position="121"/>
        <end position="141"/>
    </location>
</feature>
<feature type="transmembrane region" description="Helical" evidence="9">
    <location>
        <begin position="454"/>
        <end position="476"/>
    </location>
</feature>
<evidence type="ECO:0000313" key="12">
    <source>
        <dbReference type="Proteomes" id="UP000190285"/>
    </source>
</evidence>
<keyword evidence="6 9" id="KW-1133">Transmembrane helix</keyword>
<dbReference type="GO" id="GO:0015297">
    <property type="term" value="F:antiporter activity"/>
    <property type="evidence" value="ECO:0007669"/>
    <property type="project" value="UniProtKB-KW"/>
</dbReference>
<dbReference type="STRING" id="36842.SAMN02194393_03259"/>
<keyword evidence="3" id="KW-0050">Antiport</keyword>